<accession>A0A084SNB6</accession>
<feature type="transmembrane region" description="Helical" evidence="1">
    <location>
        <begin position="326"/>
        <end position="345"/>
    </location>
</feature>
<feature type="transmembrane region" description="Helical" evidence="1">
    <location>
        <begin position="43"/>
        <end position="61"/>
    </location>
</feature>
<dbReference type="PANTHER" id="PTHR43592">
    <property type="entry name" value="CAAX AMINO TERMINAL PROTEASE"/>
    <property type="match status" value="1"/>
</dbReference>
<feature type="transmembrane region" description="Helical" evidence="1">
    <location>
        <begin position="378"/>
        <end position="397"/>
    </location>
</feature>
<evidence type="ECO:0000256" key="1">
    <source>
        <dbReference type="SAM" id="Phobius"/>
    </source>
</evidence>
<gene>
    <name evidence="3" type="ORF">Q664_31400</name>
</gene>
<sequence>MSNDAQLFQNAPSRRRALSEAALVLVTVFVPGSLALLDLVPRLVITCLLAAWGLALLRPWVDWRAGQIPRAVGAVLLFGLALGASMAGGWLGGEGVVPPPRLGVQHKGVSVEGDGQDVQKVVELTRVVPGAPADGRLEVGDRILGVDGQMLSSSDPEEEFQERIRTAGDGASTEMRFIVQRKGEMSEVKVPVGPTPNASPFKRPDAILWLCLRALGVSLLVGLLLWRDGQGPAQLGLVREGLGREILISVPVVVGAYAANIAASIPLALLGVFLKLTDKELMARKEVATGLVEMGLSVPVFAAAMVLVAGFEELAFRGFLVPRLKLLLGNWPAAVVLSAALFGLGHFYEGVLAVVQTAVLGAYFGFVFVFVRRFRLPSVMLAHAAFNTINFTLMLWLQRSGMLEKITAPRPPAP</sequence>
<proteinExistence type="predicted"/>
<dbReference type="RefSeq" id="WP_043403575.1">
    <property type="nucleotide sequence ID" value="NZ_JPMI01000228.1"/>
</dbReference>
<keyword evidence="3" id="KW-0645">Protease</keyword>
<dbReference type="Proteomes" id="UP000028547">
    <property type="component" value="Unassembled WGS sequence"/>
</dbReference>
<reference evidence="3 4" key="1">
    <citation type="submission" date="2014-07" db="EMBL/GenBank/DDBJ databases">
        <title>Draft Genome Sequence of Gephyronic Acid Producer, Cystobacter violaceus Strain Cb vi76.</title>
        <authorList>
            <person name="Stevens D.C."/>
            <person name="Young J."/>
            <person name="Carmichael R."/>
            <person name="Tan J."/>
            <person name="Taylor R.E."/>
        </authorList>
    </citation>
    <scope>NUCLEOTIDE SEQUENCE [LARGE SCALE GENOMIC DNA]</scope>
    <source>
        <strain evidence="3 4">Cb vi76</strain>
    </source>
</reference>
<name>A0A084SNB6_9BACT</name>
<keyword evidence="3" id="KW-0378">Hydrolase</keyword>
<dbReference type="SMART" id="SM00228">
    <property type="entry name" value="PDZ"/>
    <property type="match status" value="1"/>
</dbReference>
<dbReference type="Pfam" id="PF02517">
    <property type="entry name" value="Rce1-like"/>
    <property type="match status" value="1"/>
</dbReference>
<feature type="transmembrane region" description="Helical" evidence="1">
    <location>
        <begin position="351"/>
        <end position="371"/>
    </location>
</feature>
<protein>
    <submittedName>
        <fullName evidence="3">CAAX protease</fullName>
    </submittedName>
</protein>
<dbReference type="SUPFAM" id="SSF50156">
    <property type="entry name" value="PDZ domain-like"/>
    <property type="match status" value="1"/>
</dbReference>
<dbReference type="PANTHER" id="PTHR43592:SF15">
    <property type="entry name" value="CAAX AMINO TERMINAL PROTEASE FAMILY PROTEIN"/>
    <property type="match status" value="1"/>
</dbReference>
<feature type="transmembrane region" description="Helical" evidence="1">
    <location>
        <begin position="294"/>
        <end position="314"/>
    </location>
</feature>
<feature type="domain" description="PDZ" evidence="2">
    <location>
        <begin position="108"/>
        <end position="169"/>
    </location>
</feature>
<evidence type="ECO:0000313" key="4">
    <source>
        <dbReference type="Proteomes" id="UP000028547"/>
    </source>
</evidence>
<dbReference type="GO" id="GO:0006508">
    <property type="term" value="P:proteolysis"/>
    <property type="evidence" value="ECO:0007669"/>
    <property type="project" value="UniProtKB-KW"/>
</dbReference>
<comment type="caution">
    <text evidence="3">The sequence shown here is derived from an EMBL/GenBank/DDBJ whole genome shotgun (WGS) entry which is preliminary data.</text>
</comment>
<organism evidence="3 4">
    <name type="scientific">Archangium violaceum Cb vi76</name>
    <dbReference type="NCBI Taxonomy" id="1406225"/>
    <lineage>
        <taxon>Bacteria</taxon>
        <taxon>Pseudomonadati</taxon>
        <taxon>Myxococcota</taxon>
        <taxon>Myxococcia</taxon>
        <taxon>Myxococcales</taxon>
        <taxon>Cystobacterineae</taxon>
        <taxon>Archangiaceae</taxon>
        <taxon>Archangium</taxon>
    </lineage>
</organism>
<feature type="transmembrane region" description="Helical" evidence="1">
    <location>
        <begin position="246"/>
        <end position="274"/>
    </location>
</feature>
<evidence type="ECO:0000259" key="2">
    <source>
        <dbReference type="PROSITE" id="PS50106"/>
    </source>
</evidence>
<dbReference type="InterPro" id="IPR001478">
    <property type="entry name" value="PDZ"/>
</dbReference>
<dbReference type="InterPro" id="IPR003675">
    <property type="entry name" value="Rce1/LyrA-like_dom"/>
</dbReference>
<dbReference type="GO" id="GO:0080120">
    <property type="term" value="P:CAAX-box protein maturation"/>
    <property type="evidence" value="ECO:0007669"/>
    <property type="project" value="UniProtKB-ARBA"/>
</dbReference>
<keyword evidence="1" id="KW-1133">Transmembrane helix</keyword>
<dbReference type="Gene3D" id="2.30.42.10">
    <property type="match status" value="1"/>
</dbReference>
<keyword evidence="1" id="KW-0472">Membrane</keyword>
<keyword evidence="1" id="KW-0812">Transmembrane</keyword>
<dbReference type="Pfam" id="PF00595">
    <property type="entry name" value="PDZ"/>
    <property type="match status" value="1"/>
</dbReference>
<evidence type="ECO:0000313" key="3">
    <source>
        <dbReference type="EMBL" id="KFA89951.1"/>
    </source>
</evidence>
<feature type="transmembrane region" description="Helical" evidence="1">
    <location>
        <begin position="73"/>
        <end position="92"/>
    </location>
</feature>
<dbReference type="GO" id="GO:0004175">
    <property type="term" value="F:endopeptidase activity"/>
    <property type="evidence" value="ECO:0007669"/>
    <property type="project" value="UniProtKB-ARBA"/>
</dbReference>
<dbReference type="PROSITE" id="PS50106">
    <property type="entry name" value="PDZ"/>
    <property type="match status" value="1"/>
</dbReference>
<dbReference type="AlphaFoldDB" id="A0A084SNB6"/>
<dbReference type="EMBL" id="JPMI01000228">
    <property type="protein sequence ID" value="KFA89951.1"/>
    <property type="molecule type" value="Genomic_DNA"/>
</dbReference>
<dbReference type="InterPro" id="IPR036034">
    <property type="entry name" value="PDZ_sf"/>
</dbReference>
<feature type="transmembrane region" description="Helical" evidence="1">
    <location>
        <begin position="206"/>
        <end position="226"/>
    </location>
</feature>